<dbReference type="Gene3D" id="3.40.1260.10">
    <property type="entry name" value="DsrEFH-like"/>
    <property type="match status" value="1"/>
</dbReference>
<name>A0A240EA52_9GAMM</name>
<dbReference type="AlphaFoldDB" id="A0A240EA52"/>
<dbReference type="InterPro" id="IPR027396">
    <property type="entry name" value="DsrEFH-like"/>
</dbReference>
<reference evidence="3" key="1">
    <citation type="submission" date="2016-09" db="EMBL/GenBank/DDBJ databases">
        <authorList>
            <person name="Varghese N."/>
            <person name="Submissions S."/>
        </authorList>
    </citation>
    <scope>NUCLEOTIDE SEQUENCE [LARGE SCALE GENOMIC DNA]</scope>
    <source>
        <strain evidence="3">ANC 4466</strain>
    </source>
</reference>
<evidence type="ECO:0008006" key="4">
    <source>
        <dbReference type="Google" id="ProtNLM"/>
    </source>
</evidence>
<keyword evidence="1" id="KW-1133">Transmembrane helix</keyword>
<feature type="transmembrane region" description="Helical" evidence="1">
    <location>
        <begin position="25"/>
        <end position="43"/>
    </location>
</feature>
<accession>A0A240EA52</accession>
<sequence length="121" mass="13814">MVICVKNVLIVLTHNDQSQLNVNESIAALMLFASFNISISVLFKDAALSLLLSPHCIDESLKQFLKPTSKMVNSFEFYDIENLYILEKDAQHPLIQASQHQVQPIQLNAQFINQFDHVITW</sequence>
<evidence type="ECO:0000256" key="1">
    <source>
        <dbReference type="SAM" id="Phobius"/>
    </source>
</evidence>
<protein>
    <recommendedName>
        <fullName evidence="4">tRNA 2-thiouridine synthesizing protein C</fullName>
    </recommendedName>
</protein>
<keyword evidence="3" id="KW-1185">Reference proteome</keyword>
<keyword evidence="1" id="KW-0812">Transmembrane</keyword>
<gene>
    <name evidence="2" type="ORF">SAMN05421731_105152</name>
</gene>
<keyword evidence="1" id="KW-0472">Membrane</keyword>
<evidence type="ECO:0000313" key="2">
    <source>
        <dbReference type="EMBL" id="SNX45598.1"/>
    </source>
</evidence>
<proteinExistence type="predicted"/>
<dbReference type="Proteomes" id="UP000219042">
    <property type="component" value="Unassembled WGS sequence"/>
</dbReference>
<evidence type="ECO:0000313" key="3">
    <source>
        <dbReference type="Proteomes" id="UP000219042"/>
    </source>
</evidence>
<dbReference type="EMBL" id="OANT01000005">
    <property type="protein sequence ID" value="SNX45598.1"/>
    <property type="molecule type" value="Genomic_DNA"/>
</dbReference>
<dbReference type="SUPFAM" id="SSF75169">
    <property type="entry name" value="DsrEFH-like"/>
    <property type="match status" value="1"/>
</dbReference>
<organism evidence="2 3">
    <name type="scientific">Acinetobacter puyangensis</name>
    <dbReference type="NCBI Taxonomy" id="1096779"/>
    <lineage>
        <taxon>Bacteria</taxon>
        <taxon>Pseudomonadati</taxon>
        <taxon>Pseudomonadota</taxon>
        <taxon>Gammaproteobacteria</taxon>
        <taxon>Moraxellales</taxon>
        <taxon>Moraxellaceae</taxon>
        <taxon>Acinetobacter</taxon>
    </lineage>
</organism>